<protein>
    <recommendedName>
        <fullName evidence="3">Lipid-A-disaccharide synthase</fullName>
    </recommendedName>
</protein>
<dbReference type="SUPFAM" id="SSF53756">
    <property type="entry name" value="UDP-Glycosyltransferase/glycogen phosphorylase"/>
    <property type="match status" value="1"/>
</dbReference>
<dbReference type="EMBL" id="LCIR01000001">
    <property type="protein sequence ID" value="KKT60393.1"/>
    <property type="molecule type" value="Genomic_DNA"/>
</dbReference>
<gene>
    <name evidence="1" type="ORF">UW53_C0001G0043</name>
</gene>
<sequence length="351" mass="38815">MHFFLIANDYGESLCLDSISSELKQREHTTIEVFGRGKNLALTEKIVQQALDADVFITAISEFNEAEVALAKNVWNQKPCMPTVVYAPGRYAFRNKGATSLRGITDLLLVGNTDEVEEAKTLYPRAAQVAAVGNVLHENFYPELSMAEARKKIGVGDNQKLIFVPGDKRLGINWPLFHSVIEAAHRACVQRHSPMVAIGIHPGDQYPIDMYHDAEKYSRNVPVKIFMRDILTSAILVTACDLMVTAVSSLATMAAFQRKPIIGFYFENLLADAEDAQGGKPLEWELESNKAAEVVRGGSVDLLAETISRLLSPNGFRKMRRHQKIAYPEAPIPGSTAKKAVDIITRPTFNG</sequence>
<name>A0A0G1IN73_9BACT</name>
<dbReference type="Proteomes" id="UP000034087">
    <property type="component" value="Unassembled WGS sequence"/>
</dbReference>
<accession>A0A0G1IN73</accession>
<dbReference type="AlphaFoldDB" id="A0A0G1IN73"/>
<comment type="caution">
    <text evidence="1">The sequence shown here is derived from an EMBL/GenBank/DDBJ whole genome shotgun (WGS) entry which is preliminary data.</text>
</comment>
<reference evidence="1 2" key="1">
    <citation type="journal article" date="2015" name="Nature">
        <title>rRNA introns, odd ribosomes, and small enigmatic genomes across a large radiation of phyla.</title>
        <authorList>
            <person name="Brown C.T."/>
            <person name="Hug L.A."/>
            <person name="Thomas B.C."/>
            <person name="Sharon I."/>
            <person name="Castelle C.J."/>
            <person name="Singh A."/>
            <person name="Wilkins M.J."/>
            <person name="Williams K.H."/>
            <person name="Banfield J.F."/>
        </authorList>
    </citation>
    <scope>NUCLEOTIDE SEQUENCE [LARGE SCALE GENOMIC DNA]</scope>
</reference>
<evidence type="ECO:0000313" key="1">
    <source>
        <dbReference type="EMBL" id="KKT60393.1"/>
    </source>
</evidence>
<proteinExistence type="predicted"/>
<evidence type="ECO:0000313" key="2">
    <source>
        <dbReference type="Proteomes" id="UP000034087"/>
    </source>
</evidence>
<evidence type="ECO:0008006" key="3">
    <source>
        <dbReference type="Google" id="ProtNLM"/>
    </source>
</evidence>
<organism evidence="1 2">
    <name type="scientific">Candidatus Giovannonibacteria bacterium GW2011_GWA1_44_25</name>
    <dbReference type="NCBI Taxonomy" id="1618645"/>
    <lineage>
        <taxon>Bacteria</taxon>
        <taxon>Candidatus Giovannoniibacteriota</taxon>
    </lineage>
</organism>